<comment type="similarity">
    <text evidence="1">Belongs to the poly(ADP-ribose) glycohydrolase family.</text>
</comment>
<feature type="region of interest" description="Disordered" evidence="6">
    <location>
        <begin position="427"/>
        <end position="452"/>
    </location>
</feature>
<feature type="domain" description="PARG catalytic Macro" evidence="7">
    <location>
        <begin position="245"/>
        <end position="508"/>
    </location>
</feature>
<dbReference type="GO" id="GO:0005634">
    <property type="term" value="C:nucleus"/>
    <property type="evidence" value="ECO:0007669"/>
    <property type="project" value="TreeGrafter"/>
</dbReference>
<evidence type="ECO:0000313" key="10">
    <source>
        <dbReference type="RefSeq" id="XP_020105062.1"/>
    </source>
</evidence>
<proteinExistence type="inferred from homology"/>
<dbReference type="InterPro" id="IPR007724">
    <property type="entry name" value="Poly_GlycHdrlase"/>
</dbReference>
<reference evidence="10" key="2">
    <citation type="submission" date="2025-08" db="UniProtKB">
        <authorList>
            <consortium name="RefSeq"/>
        </authorList>
    </citation>
    <scope>IDENTIFICATION</scope>
    <source>
        <tissue evidence="10">Leaf</tissue>
    </source>
</reference>
<evidence type="ECO:0000256" key="5">
    <source>
        <dbReference type="PIRSR" id="PIRSR607724-2"/>
    </source>
</evidence>
<evidence type="ECO:0000256" key="2">
    <source>
        <dbReference type="ARBA" id="ARBA00012255"/>
    </source>
</evidence>
<dbReference type="GO" id="GO:0006282">
    <property type="term" value="P:regulation of DNA repair"/>
    <property type="evidence" value="ECO:0007669"/>
    <property type="project" value="InterPro"/>
</dbReference>
<dbReference type="Proteomes" id="UP000515123">
    <property type="component" value="Linkage group 1"/>
</dbReference>
<evidence type="ECO:0000259" key="8">
    <source>
        <dbReference type="Pfam" id="PF20811"/>
    </source>
</evidence>
<reference evidence="9" key="1">
    <citation type="journal article" date="2015" name="Nat. Genet.">
        <title>The pineapple genome and the evolution of CAM photosynthesis.</title>
        <authorList>
            <person name="Ming R."/>
            <person name="VanBuren R."/>
            <person name="Wai C.M."/>
            <person name="Tang H."/>
            <person name="Schatz M.C."/>
            <person name="Bowers J.E."/>
            <person name="Lyons E."/>
            <person name="Wang M.L."/>
            <person name="Chen J."/>
            <person name="Biggers E."/>
            <person name="Zhang J."/>
            <person name="Huang L."/>
            <person name="Zhang L."/>
            <person name="Miao W."/>
            <person name="Zhang J."/>
            <person name="Ye Z."/>
            <person name="Miao C."/>
            <person name="Lin Z."/>
            <person name="Wang H."/>
            <person name="Zhou H."/>
            <person name="Yim W.C."/>
            <person name="Priest H.D."/>
            <person name="Zheng C."/>
            <person name="Woodhouse M."/>
            <person name="Edger P.P."/>
            <person name="Guyot R."/>
            <person name="Guo H.B."/>
            <person name="Guo H."/>
            <person name="Zheng G."/>
            <person name="Singh R."/>
            <person name="Sharma A."/>
            <person name="Min X."/>
            <person name="Zheng Y."/>
            <person name="Lee H."/>
            <person name="Gurtowski J."/>
            <person name="Sedlazeck F.J."/>
            <person name="Harkess A."/>
            <person name="McKain M.R."/>
            <person name="Liao Z."/>
            <person name="Fang J."/>
            <person name="Liu J."/>
            <person name="Zhang X."/>
            <person name="Zhang Q."/>
            <person name="Hu W."/>
            <person name="Qin Y."/>
            <person name="Wang K."/>
            <person name="Chen L.Y."/>
            <person name="Shirley N."/>
            <person name="Lin Y.R."/>
            <person name="Liu L.Y."/>
            <person name="Hernandez A.G."/>
            <person name="Wright C.L."/>
            <person name="Bulone V."/>
            <person name="Tuskan G.A."/>
            <person name="Heath K."/>
            <person name="Zee F."/>
            <person name="Moore P.H."/>
            <person name="Sunkar R."/>
            <person name="Leebens-Mack J.H."/>
            <person name="Mockler T."/>
            <person name="Bennetzen J.L."/>
            <person name="Freeling M."/>
            <person name="Sankoff D."/>
            <person name="Paterson A.H."/>
            <person name="Zhu X."/>
            <person name="Yang X."/>
            <person name="Smith J.A."/>
            <person name="Cushman J.C."/>
            <person name="Paull R.E."/>
            <person name="Yu Q."/>
        </authorList>
    </citation>
    <scope>NUCLEOTIDE SEQUENCE [LARGE SCALE GENOMIC DNA]</scope>
    <source>
        <strain evidence="9">cv. F153</strain>
    </source>
</reference>
<organism evidence="9 10">
    <name type="scientific">Ananas comosus</name>
    <name type="common">Pineapple</name>
    <name type="synonym">Ananas ananas</name>
    <dbReference type="NCBI Taxonomy" id="4615"/>
    <lineage>
        <taxon>Eukaryota</taxon>
        <taxon>Viridiplantae</taxon>
        <taxon>Streptophyta</taxon>
        <taxon>Embryophyta</taxon>
        <taxon>Tracheophyta</taxon>
        <taxon>Spermatophyta</taxon>
        <taxon>Magnoliopsida</taxon>
        <taxon>Liliopsida</taxon>
        <taxon>Poales</taxon>
        <taxon>Bromeliaceae</taxon>
        <taxon>Bromelioideae</taxon>
        <taxon>Ananas</taxon>
    </lineage>
</organism>
<sequence>MAKWEDVESILPYLPLILRSSSSSSSSSSSFALFWPPRALESLKALALGPDVSRVASGEVLFDAILDLRDSIGLSQHPLAHAAADGFALFFDELMSRMDARVWFGEIVPTLARLLLQLPSLLEAHYQKSDEVFGKEKAGLRVLGSQEAGIVFLSQELIGALLACALFCLFPTSNRDAKLLPAINFDYLFANLYPNARQSQEQKVRCLIHYFERISLSTPTGFVSFERKVIPLQRSSSGISYPEADDWRISKASLCQFKVLSAGLIEDQQDEALEVDFANEYLGGGALHRGCVQEEIRFMINPELIAGMLFMASMRDNEAIEIVGVERFSQYMGYSSSFRFVGDYIDRKPFDLLGRRKTRIIAIDALDSPRLAQYKTDCLLRETNKAFCGFFDRSKHRCYLKHFQMVDSCREYAHESNADASVVCKTSQEMENQDNSENRCSSNSDLTENNEERSQQIDLESIGIATGNWGCGAFGGDPEMKSMIQWLAASQALRPFIHYYTFGEASLERLQQVTEWISGHGWTVCDLWSMLVEYSTQRLRRETNVGFFAWLLPALVVGVNQEKRDSCSLLLLIDGNQRCRSRRIMQICWKELPKKCVL</sequence>
<evidence type="ECO:0000256" key="3">
    <source>
        <dbReference type="ARBA" id="ARBA00022801"/>
    </source>
</evidence>
<feature type="binding site" evidence="5">
    <location>
        <position position="293"/>
    </location>
    <ligand>
        <name>substrate</name>
    </ligand>
</feature>
<dbReference type="InterPro" id="IPR046372">
    <property type="entry name" value="PARG_cat_C"/>
</dbReference>
<dbReference type="GO" id="GO:0004649">
    <property type="term" value="F:poly(ADP-ribose) glycohydrolase activity"/>
    <property type="evidence" value="ECO:0007669"/>
    <property type="project" value="UniProtKB-EC"/>
</dbReference>
<feature type="active site" evidence="4">
    <location>
        <position position="294"/>
    </location>
</feature>
<feature type="active site" evidence="4">
    <location>
        <position position="276"/>
    </location>
</feature>
<accession>A0A6P5GB78</accession>
<dbReference type="GO" id="GO:0005975">
    <property type="term" value="P:carbohydrate metabolic process"/>
    <property type="evidence" value="ECO:0007669"/>
    <property type="project" value="InterPro"/>
</dbReference>
<dbReference type="GO" id="GO:0005737">
    <property type="term" value="C:cytoplasm"/>
    <property type="evidence" value="ECO:0007669"/>
    <property type="project" value="TreeGrafter"/>
</dbReference>
<feature type="binding site" evidence="5">
    <location>
        <position position="279"/>
    </location>
    <ligand>
        <name>substrate</name>
    </ligand>
</feature>
<dbReference type="InterPro" id="IPR048362">
    <property type="entry name" value="PARG_helical"/>
</dbReference>
<evidence type="ECO:0000259" key="7">
    <source>
        <dbReference type="Pfam" id="PF05028"/>
    </source>
</evidence>
<dbReference type="EC" id="3.2.1.143" evidence="2"/>
<protein>
    <recommendedName>
        <fullName evidence="2">poly(ADP-ribose) glycohydrolase</fullName>
        <ecNumber evidence="2">3.2.1.143</ecNumber>
    </recommendedName>
</protein>
<dbReference type="AlphaFoldDB" id="A0A6P5GB78"/>
<feature type="binding site" evidence="5">
    <location>
        <position position="334"/>
    </location>
    <ligand>
        <name>substrate</name>
    </ligand>
</feature>
<feature type="active site" evidence="4">
    <location>
        <position position="295"/>
    </location>
</feature>
<feature type="compositionally biased region" description="Polar residues" evidence="6">
    <location>
        <begin position="427"/>
        <end position="447"/>
    </location>
</feature>
<evidence type="ECO:0000256" key="1">
    <source>
        <dbReference type="ARBA" id="ARBA00009545"/>
    </source>
</evidence>
<dbReference type="OrthoDB" id="1937899at2759"/>
<dbReference type="GO" id="GO:0009225">
    <property type="term" value="P:nucleotide-sugar metabolic process"/>
    <property type="evidence" value="ECO:0007669"/>
    <property type="project" value="TreeGrafter"/>
</dbReference>
<name>A0A6P5GB78_ANACO</name>
<dbReference type="RefSeq" id="XP_020105062.1">
    <property type="nucleotide sequence ID" value="XM_020249473.1"/>
</dbReference>
<keyword evidence="3" id="KW-0378">Hydrolase</keyword>
<feature type="domain" description="PARG helical" evidence="8">
    <location>
        <begin position="95"/>
        <end position="227"/>
    </location>
</feature>
<keyword evidence="9" id="KW-1185">Reference proteome</keyword>
<dbReference type="PANTHER" id="PTHR12837">
    <property type="entry name" value="POLY ADP-RIBOSE GLYCOHYDROLASE"/>
    <property type="match status" value="1"/>
</dbReference>
<evidence type="ECO:0000313" key="9">
    <source>
        <dbReference type="Proteomes" id="UP000515123"/>
    </source>
</evidence>
<dbReference type="PANTHER" id="PTHR12837:SF0">
    <property type="entry name" value="POLY(ADP-RIBOSE) GLYCOHYDROLASE"/>
    <property type="match status" value="1"/>
</dbReference>
<evidence type="ECO:0000256" key="6">
    <source>
        <dbReference type="SAM" id="MobiDB-lite"/>
    </source>
</evidence>
<dbReference type="Pfam" id="PF05028">
    <property type="entry name" value="PARG_cat_C"/>
    <property type="match status" value="1"/>
</dbReference>
<dbReference type="Pfam" id="PF20811">
    <property type="entry name" value="PARG_cat_N"/>
    <property type="match status" value="1"/>
</dbReference>
<evidence type="ECO:0000256" key="4">
    <source>
        <dbReference type="PIRSR" id="PIRSR607724-1"/>
    </source>
</evidence>
<dbReference type="GeneID" id="109721720"/>
<gene>
    <name evidence="10" type="primary">LOC109721720</name>
</gene>
<dbReference type="GO" id="GO:1990966">
    <property type="term" value="P:ATP generation from poly-ADP-D-ribose"/>
    <property type="evidence" value="ECO:0007669"/>
    <property type="project" value="TreeGrafter"/>
</dbReference>